<name>A0ACB8S0B9_9AGAM</name>
<dbReference type="EMBL" id="MU275871">
    <property type="protein sequence ID" value="KAI0049577.1"/>
    <property type="molecule type" value="Genomic_DNA"/>
</dbReference>
<reference evidence="1" key="1">
    <citation type="submission" date="2021-02" db="EMBL/GenBank/DDBJ databases">
        <authorList>
            <consortium name="DOE Joint Genome Institute"/>
            <person name="Ahrendt S."/>
            <person name="Looney B.P."/>
            <person name="Miyauchi S."/>
            <person name="Morin E."/>
            <person name="Drula E."/>
            <person name="Courty P.E."/>
            <person name="Chicoki N."/>
            <person name="Fauchery L."/>
            <person name="Kohler A."/>
            <person name="Kuo A."/>
            <person name="Labutti K."/>
            <person name="Pangilinan J."/>
            <person name="Lipzen A."/>
            <person name="Riley R."/>
            <person name="Andreopoulos W."/>
            <person name="He G."/>
            <person name="Johnson J."/>
            <person name="Barry K.W."/>
            <person name="Grigoriev I.V."/>
            <person name="Nagy L."/>
            <person name="Hibbett D."/>
            <person name="Henrissat B."/>
            <person name="Matheny P.B."/>
            <person name="Labbe J."/>
            <person name="Martin F."/>
        </authorList>
    </citation>
    <scope>NUCLEOTIDE SEQUENCE</scope>
    <source>
        <strain evidence="1">FP105234-sp</strain>
    </source>
</reference>
<evidence type="ECO:0000313" key="2">
    <source>
        <dbReference type="Proteomes" id="UP000814033"/>
    </source>
</evidence>
<proteinExistence type="predicted"/>
<comment type="caution">
    <text evidence="1">The sequence shown here is derived from an EMBL/GenBank/DDBJ whole genome shotgun (WGS) entry which is preliminary data.</text>
</comment>
<accession>A0ACB8S0B9</accession>
<dbReference type="Proteomes" id="UP000814033">
    <property type="component" value="Unassembled WGS sequence"/>
</dbReference>
<organism evidence="1 2">
    <name type="scientific">Auriscalpium vulgare</name>
    <dbReference type="NCBI Taxonomy" id="40419"/>
    <lineage>
        <taxon>Eukaryota</taxon>
        <taxon>Fungi</taxon>
        <taxon>Dikarya</taxon>
        <taxon>Basidiomycota</taxon>
        <taxon>Agaricomycotina</taxon>
        <taxon>Agaricomycetes</taxon>
        <taxon>Russulales</taxon>
        <taxon>Auriscalpiaceae</taxon>
        <taxon>Auriscalpium</taxon>
    </lineage>
</organism>
<keyword evidence="2" id="KW-1185">Reference proteome</keyword>
<sequence length="1306" mass="140605">MESTDLSQLIQRCKSNDVDVKIEAVTKLQAEFEAGVEIPDPDALIQVLKACLRVSHQHLTTATLSALPPALPLLLSHVASRPTPLAGPVSASASTSSVASATVDTYVLRQIINAFLPPGGIIDRLGDSREKAREKARESLALIAGYAFRHGGGSVMGRSKDGKNSETPLQIFERLMKEGGLGSKVWRVREQSLLTLVDIRRKHHLFPIKPYLTMLVGALEDSDSTVRETARSSVVALFTGPGVSDGARADLKREMAKKSTRKTIVDSVLAKVLSASTSSIGSEGSDTGDGTNGTAKKEYLPPSLALQGRKPTGGSESAPAPNAMSRSVSGHVRDFSRPASRAAAVASPPPGPDTTASVQAVYIASSRDLENEFGEMFKSFEGKENEHNWASRDRAMTRVRGMIKGDVHVRFAETFLAHLKQIIDASFKTLASLRTIVMTNTCALYVELANALGANMDPITESLLSHLLGMAGFTKKIAAQSSQGTIPVIFQNTSPQPRTLVPLLWTTLQEKNVQARSYAVDHVKEYIEIHGHRSRHAIEMSGVLDTLEKCVKKAMVDQNVTVRQSSRACFWVFDGVWPERGREILEAQDLVSRRALEKACPDPNALAAVPPVTPTTKKSSVAAAIAASRAKAKAIATAPPTLRHQATSAARVVSPPKRSMSPSLSTGSVGSRAESPVSPLSLKARTPSNPIASRQPLSRPISHSRNSSSDSTSSVSQRRPASPRVSSSPSSPPRGSVMRRALQTALPASPPTTTIVTPPTPAPRRASGVAYLQLPPENRHSVVIPSFDMNDETDSLLTAVAIPLPEEDDSDMELDESANLISFSTPYEKYPPLSRTNSQTNSFSPKSNGFPHALPNSTSTESASGYPQPIVEDALRARAEQAQSAAERLLELVEPEDETAHPGVIRASMSMHAKAETQSPTSPRPAALTSVVRPPVTPASKNSAVWRQAAAFKDSPAYNGAPSLMTDVLRPVPPNSDSSWWRKRMGLLNKRHSSRSGDSVAQLQGYIAALDEGSANVSVLKSIAAFCVAHPSLDPLSPLSSTLSMPASPSPFLSNAVIIPSLKSDVWAENKNFSRLFKALEKFMAPERVSDEELLEYGLIVLWEMLEYESLPMEGRESDVFSILLRVRYSNKPLILEATNSIRDGLAARIEGVYGLTTMHAVLLAFYAQPVPPSSPAETKSSTYAYGLIALGKFILHLPAEILEEELPRLKSTIISALNDASSLVVREAAAAVIIASQHVLRDETHLFALLDGLADEKKNLLTYLFDKHGVRGSAGHGSLDRIEREMRRLDGRTGTPPRPAAVTSP</sequence>
<gene>
    <name evidence="1" type="ORF">FA95DRAFT_1581638</name>
</gene>
<evidence type="ECO:0000313" key="1">
    <source>
        <dbReference type="EMBL" id="KAI0049577.1"/>
    </source>
</evidence>
<protein>
    <submittedName>
        <fullName evidence="1">Uncharacterized protein</fullName>
    </submittedName>
</protein>
<reference evidence="1" key="2">
    <citation type="journal article" date="2022" name="New Phytol.">
        <title>Evolutionary transition to the ectomycorrhizal habit in the genomes of a hyperdiverse lineage of mushroom-forming fungi.</title>
        <authorList>
            <person name="Looney B."/>
            <person name="Miyauchi S."/>
            <person name="Morin E."/>
            <person name="Drula E."/>
            <person name="Courty P.E."/>
            <person name="Kohler A."/>
            <person name="Kuo A."/>
            <person name="LaButti K."/>
            <person name="Pangilinan J."/>
            <person name="Lipzen A."/>
            <person name="Riley R."/>
            <person name="Andreopoulos W."/>
            <person name="He G."/>
            <person name="Johnson J."/>
            <person name="Nolan M."/>
            <person name="Tritt A."/>
            <person name="Barry K.W."/>
            <person name="Grigoriev I.V."/>
            <person name="Nagy L.G."/>
            <person name="Hibbett D."/>
            <person name="Henrissat B."/>
            <person name="Matheny P.B."/>
            <person name="Labbe J."/>
            <person name="Martin F.M."/>
        </authorList>
    </citation>
    <scope>NUCLEOTIDE SEQUENCE</scope>
    <source>
        <strain evidence="1">FP105234-sp</strain>
    </source>
</reference>